<dbReference type="AlphaFoldDB" id="T1B1N1"/>
<feature type="non-terminal residue" evidence="1">
    <location>
        <position position="175"/>
    </location>
</feature>
<dbReference type="InterPro" id="IPR009351">
    <property type="entry name" value="AlkZ-like"/>
</dbReference>
<gene>
    <name evidence="1" type="ORF">B1B_06879</name>
</gene>
<sequence>MARALYEQRLLFEWGGTLLVRHIEELPFTLRRMWAADYHDRRARFERSHRHLMRSVLEEIERRGPLSSRDLPLGTKVSSYRARRDTGVALYYLWLRGDLMIHSRIRGERRYDLIARLVSKRLRVAAPEDEARRHNFRSSVRAFGLPNLSELGLALKTAGSTPGKASELRAWIARE</sequence>
<proteinExistence type="predicted"/>
<dbReference type="Pfam" id="PF06224">
    <property type="entry name" value="AlkZ-like"/>
    <property type="match status" value="1"/>
</dbReference>
<protein>
    <submittedName>
        <fullName evidence="1">Cytoplasmic protein</fullName>
    </submittedName>
</protein>
<comment type="caution">
    <text evidence="1">The sequence shown here is derived from an EMBL/GenBank/DDBJ whole genome shotgun (WGS) entry which is preliminary data.</text>
</comment>
<dbReference type="PANTHER" id="PTHR30528">
    <property type="entry name" value="CYTOPLASMIC PROTEIN"/>
    <property type="match status" value="1"/>
</dbReference>
<organism evidence="1">
    <name type="scientific">mine drainage metagenome</name>
    <dbReference type="NCBI Taxonomy" id="410659"/>
    <lineage>
        <taxon>unclassified sequences</taxon>
        <taxon>metagenomes</taxon>
        <taxon>ecological metagenomes</taxon>
    </lineage>
</organism>
<reference evidence="1" key="2">
    <citation type="journal article" date="2014" name="ISME J.">
        <title>Microbial stratification in low pH oxic and suboxic macroscopic growths along an acid mine drainage.</title>
        <authorList>
            <person name="Mendez-Garcia C."/>
            <person name="Mesa V."/>
            <person name="Sprenger R.R."/>
            <person name="Richter M."/>
            <person name="Diez M.S."/>
            <person name="Solano J."/>
            <person name="Bargiela R."/>
            <person name="Golyshina O.V."/>
            <person name="Manteca A."/>
            <person name="Ramos J.L."/>
            <person name="Gallego J.R."/>
            <person name="Llorente I."/>
            <person name="Martins Dos Santos V.A."/>
            <person name="Jensen O.N."/>
            <person name="Pelaez A.I."/>
            <person name="Sanchez J."/>
            <person name="Ferrer M."/>
        </authorList>
    </citation>
    <scope>NUCLEOTIDE SEQUENCE</scope>
</reference>
<evidence type="ECO:0000313" key="1">
    <source>
        <dbReference type="EMBL" id="EQD63747.1"/>
    </source>
</evidence>
<dbReference type="EMBL" id="AUZY01004364">
    <property type="protein sequence ID" value="EQD63747.1"/>
    <property type="molecule type" value="Genomic_DNA"/>
</dbReference>
<dbReference type="PANTHER" id="PTHR30528:SF0">
    <property type="entry name" value="CYTOPLASMIC PROTEIN"/>
    <property type="match status" value="1"/>
</dbReference>
<accession>T1B1N1</accession>
<name>T1B1N1_9ZZZZ</name>
<reference evidence="1" key="1">
    <citation type="submission" date="2013-08" db="EMBL/GenBank/DDBJ databases">
        <authorList>
            <person name="Mendez C."/>
            <person name="Richter M."/>
            <person name="Ferrer M."/>
            <person name="Sanchez J."/>
        </authorList>
    </citation>
    <scope>NUCLEOTIDE SEQUENCE</scope>
</reference>